<feature type="region of interest" description="Disordered" evidence="8">
    <location>
        <begin position="338"/>
        <end position="368"/>
    </location>
</feature>
<protein>
    <recommendedName>
        <fullName evidence="10">C2H2-type domain-containing protein</fullName>
    </recommendedName>
</protein>
<dbReference type="GO" id="GO:0000976">
    <property type="term" value="F:transcription cis-regulatory region binding"/>
    <property type="evidence" value="ECO:0007669"/>
    <property type="project" value="TreeGrafter"/>
</dbReference>
<evidence type="ECO:0000259" key="10">
    <source>
        <dbReference type="PROSITE" id="PS50157"/>
    </source>
</evidence>
<sequence length="389" mass="42300">MFSVHRLLLMLLNLIDLHVLAQDQPMGEDEQLNLEKLPKNSALRIRIKRPRVKPVGGHLHCSLGDGDRSQEDDDGTGGGGTLRRSGATRVCPECGKSFPSDKSLFGHLRCHPERDYRGANPPAPSEATTQPRRKRPQPGAISLAAVTNWPTARRGRKAATTTVAATCADPETYYAARILFLLACARPRARFDEANAADEKADDDDHDEKEAILSSCKRLKKKTKVRHLELVSQSAVGTQILGRRYQCNLCFKIFSSYHALGGHKASHNKNKNSPEEAADKNGGGGGGGTKREEDPVKAATNAEHRCKICDLSFRSGQALGGHQRRHFNGQFAARTPSSFASAQSSKSGKLANHGGAAPSSSSAQYSSELDKVARSDLFDFDLNEVPRLD</sequence>
<dbReference type="InterPro" id="IPR036236">
    <property type="entry name" value="Znf_C2H2_sf"/>
</dbReference>
<gene>
    <name evidence="11" type="ORF">Cni_G25985</name>
</gene>
<organism evidence="11 12">
    <name type="scientific">Canna indica</name>
    <name type="common">Indian-shot</name>
    <dbReference type="NCBI Taxonomy" id="4628"/>
    <lineage>
        <taxon>Eukaryota</taxon>
        <taxon>Viridiplantae</taxon>
        <taxon>Streptophyta</taxon>
        <taxon>Embryophyta</taxon>
        <taxon>Tracheophyta</taxon>
        <taxon>Spermatophyta</taxon>
        <taxon>Magnoliopsida</taxon>
        <taxon>Liliopsida</taxon>
        <taxon>Zingiberales</taxon>
        <taxon>Cannaceae</taxon>
        <taxon>Canna</taxon>
    </lineage>
</organism>
<feature type="region of interest" description="Disordered" evidence="8">
    <location>
        <begin position="112"/>
        <end position="140"/>
    </location>
</feature>
<accession>A0AAQ3QLJ3</accession>
<evidence type="ECO:0000256" key="1">
    <source>
        <dbReference type="ARBA" id="ARBA00022723"/>
    </source>
</evidence>
<feature type="compositionally biased region" description="Low complexity" evidence="8">
    <location>
        <begin position="356"/>
        <end position="367"/>
    </location>
</feature>
<keyword evidence="6" id="KW-0804">Transcription</keyword>
<feature type="domain" description="C2H2-type" evidence="10">
    <location>
        <begin position="245"/>
        <end position="272"/>
    </location>
</feature>
<keyword evidence="9" id="KW-0732">Signal</keyword>
<dbReference type="InterPro" id="IPR044653">
    <property type="entry name" value="AZF1/2/3-like"/>
</dbReference>
<name>A0AAQ3QLJ3_9LILI</name>
<evidence type="ECO:0000256" key="5">
    <source>
        <dbReference type="ARBA" id="ARBA00023015"/>
    </source>
</evidence>
<dbReference type="SUPFAM" id="SSF57667">
    <property type="entry name" value="beta-beta-alpha zinc fingers"/>
    <property type="match status" value="2"/>
</dbReference>
<feature type="signal peptide" evidence="9">
    <location>
        <begin position="1"/>
        <end position="21"/>
    </location>
</feature>
<dbReference type="PROSITE" id="PS50157">
    <property type="entry name" value="ZINC_FINGER_C2H2_2"/>
    <property type="match status" value="3"/>
</dbReference>
<keyword evidence="1" id="KW-0479">Metal-binding</keyword>
<feature type="compositionally biased region" description="Basic and acidic residues" evidence="8">
    <location>
        <begin position="289"/>
        <end position="299"/>
    </location>
</feature>
<evidence type="ECO:0000256" key="3">
    <source>
        <dbReference type="ARBA" id="ARBA00022771"/>
    </source>
</evidence>
<dbReference type="SMART" id="SM00355">
    <property type="entry name" value="ZnF_C2H2"/>
    <property type="match status" value="3"/>
</dbReference>
<feature type="chain" id="PRO_5042873632" description="C2H2-type domain-containing protein" evidence="9">
    <location>
        <begin position="22"/>
        <end position="389"/>
    </location>
</feature>
<evidence type="ECO:0000256" key="8">
    <source>
        <dbReference type="SAM" id="MobiDB-lite"/>
    </source>
</evidence>
<feature type="region of interest" description="Disordered" evidence="8">
    <location>
        <begin position="262"/>
        <end position="299"/>
    </location>
</feature>
<keyword evidence="5" id="KW-0805">Transcription regulation</keyword>
<evidence type="ECO:0000256" key="9">
    <source>
        <dbReference type="SAM" id="SignalP"/>
    </source>
</evidence>
<reference evidence="11 12" key="1">
    <citation type="submission" date="2023-10" db="EMBL/GenBank/DDBJ databases">
        <title>Chromosome-scale genome assembly provides insights into flower coloration mechanisms of Canna indica.</title>
        <authorList>
            <person name="Li C."/>
        </authorList>
    </citation>
    <scope>NUCLEOTIDE SEQUENCE [LARGE SCALE GENOMIC DNA]</scope>
    <source>
        <tissue evidence="11">Flower</tissue>
    </source>
</reference>
<evidence type="ECO:0000313" key="11">
    <source>
        <dbReference type="EMBL" id="WOL17196.1"/>
    </source>
</evidence>
<feature type="domain" description="C2H2-type" evidence="10">
    <location>
        <begin position="89"/>
        <end position="116"/>
    </location>
</feature>
<dbReference type="InterPro" id="IPR013087">
    <property type="entry name" value="Znf_C2H2_type"/>
</dbReference>
<evidence type="ECO:0000256" key="7">
    <source>
        <dbReference type="PROSITE-ProRule" id="PRU00042"/>
    </source>
</evidence>
<dbReference type="GO" id="GO:0005634">
    <property type="term" value="C:nucleus"/>
    <property type="evidence" value="ECO:0007669"/>
    <property type="project" value="TreeGrafter"/>
</dbReference>
<keyword evidence="4" id="KW-0862">Zinc</keyword>
<keyword evidence="3 7" id="KW-0863">Zinc-finger</keyword>
<evidence type="ECO:0000256" key="4">
    <source>
        <dbReference type="ARBA" id="ARBA00022833"/>
    </source>
</evidence>
<evidence type="ECO:0000313" key="12">
    <source>
        <dbReference type="Proteomes" id="UP001327560"/>
    </source>
</evidence>
<dbReference type="Gene3D" id="3.30.160.60">
    <property type="entry name" value="Classic Zinc Finger"/>
    <property type="match status" value="1"/>
</dbReference>
<dbReference type="PANTHER" id="PTHR45988">
    <property type="entry name" value="C2H2 TYPE ZINC FINGER TRANSCRIPTION FACTOR FAMILY-RELATED"/>
    <property type="match status" value="1"/>
</dbReference>
<keyword evidence="2" id="KW-0677">Repeat</keyword>
<evidence type="ECO:0000256" key="6">
    <source>
        <dbReference type="ARBA" id="ARBA00023163"/>
    </source>
</evidence>
<dbReference type="GO" id="GO:0008270">
    <property type="term" value="F:zinc ion binding"/>
    <property type="evidence" value="ECO:0007669"/>
    <property type="project" value="UniProtKB-KW"/>
</dbReference>
<proteinExistence type="predicted"/>
<dbReference type="PROSITE" id="PS00028">
    <property type="entry name" value="ZINC_FINGER_C2H2_1"/>
    <property type="match status" value="3"/>
</dbReference>
<dbReference type="Proteomes" id="UP001327560">
    <property type="component" value="Chromosome 8"/>
</dbReference>
<feature type="compositionally biased region" description="Low complexity" evidence="8">
    <location>
        <begin position="338"/>
        <end position="347"/>
    </location>
</feature>
<keyword evidence="12" id="KW-1185">Reference proteome</keyword>
<dbReference type="GO" id="GO:0003700">
    <property type="term" value="F:DNA-binding transcription factor activity"/>
    <property type="evidence" value="ECO:0007669"/>
    <property type="project" value="InterPro"/>
</dbReference>
<feature type="domain" description="C2H2-type" evidence="10">
    <location>
        <begin position="304"/>
        <end position="331"/>
    </location>
</feature>
<dbReference type="EMBL" id="CP136897">
    <property type="protein sequence ID" value="WOL17196.1"/>
    <property type="molecule type" value="Genomic_DNA"/>
</dbReference>
<feature type="region of interest" description="Disordered" evidence="8">
    <location>
        <begin position="56"/>
        <end position="86"/>
    </location>
</feature>
<evidence type="ECO:0000256" key="2">
    <source>
        <dbReference type="ARBA" id="ARBA00022737"/>
    </source>
</evidence>
<dbReference type="PANTHER" id="PTHR45988:SF18">
    <property type="entry name" value="C2H2-TYPE ZINC FINGER FAMILY PROTEIN"/>
    <property type="match status" value="1"/>
</dbReference>
<dbReference type="Pfam" id="PF13912">
    <property type="entry name" value="zf-C2H2_6"/>
    <property type="match status" value="3"/>
</dbReference>
<dbReference type="AlphaFoldDB" id="A0AAQ3QLJ3"/>